<dbReference type="PANTHER" id="PTHR31900">
    <property type="entry name" value="F-BOX/RNI SUPERFAMILY PROTEIN-RELATED"/>
    <property type="match status" value="1"/>
</dbReference>
<dbReference type="Pfam" id="PF24758">
    <property type="entry name" value="LRR_At5g56370"/>
    <property type="match status" value="1"/>
</dbReference>
<dbReference type="SUPFAM" id="SSF52058">
    <property type="entry name" value="L domain-like"/>
    <property type="match status" value="1"/>
</dbReference>
<protein>
    <submittedName>
        <fullName evidence="2">F-box/FBD/LRR-repeat protein</fullName>
    </submittedName>
</protein>
<dbReference type="InterPro" id="IPR050232">
    <property type="entry name" value="FBL13/AtMIF1-like"/>
</dbReference>
<feature type="domain" description="F-box/LRR-repeat protein 15/At3g58940/PEG3-like LRR" evidence="1">
    <location>
        <begin position="71"/>
        <end position="187"/>
    </location>
</feature>
<evidence type="ECO:0000313" key="2">
    <source>
        <dbReference type="EMBL" id="OMO91816.1"/>
    </source>
</evidence>
<accession>A0A1R3JAK0</accession>
<reference evidence="2 3" key="1">
    <citation type="submission" date="2013-09" db="EMBL/GenBank/DDBJ databases">
        <title>Corchorus capsularis genome sequencing.</title>
        <authorList>
            <person name="Alam M."/>
            <person name="Haque M.S."/>
            <person name="Islam M.S."/>
            <person name="Emdad E.M."/>
            <person name="Islam M.M."/>
            <person name="Ahmed B."/>
            <person name="Halim A."/>
            <person name="Hossen Q.M.M."/>
            <person name="Hossain M.Z."/>
            <person name="Ahmed R."/>
            <person name="Khan M.M."/>
            <person name="Islam R."/>
            <person name="Rashid M.M."/>
            <person name="Khan S.A."/>
            <person name="Rahman M.S."/>
            <person name="Alam M."/>
        </authorList>
    </citation>
    <scope>NUCLEOTIDE SEQUENCE [LARGE SCALE GENOMIC DNA]</scope>
    <source>
        <strain evidence="3">cv. CVL-1</strain>
        <tissue evidence="2">Whole seedling</tissue>
    </source>
</reference>
<dbReference type="AlphaFoldDB" id="A0A1R3JAK0"/>
<organism evidence="2 3">
    <name type="scientific">Corchorus capsularis</name>
    <name type="common">Jute</name>
    <dbReference type="NCBI Taxonomy" id="210143"/>
    <lineage>
        <taxon>Eukaryota</taxon>
        <taxon>Viridiplantae</taxon>
        <taxon>Streptophyta</taxon>
        <taxon>Embryophyta</taxon>
        <taxon>Tracheophyta</taxon>
        <taxon>Spermatophyta</taxon>
        <taxon>Magnoliopsida</taxon>
        <taxon>eudicotyledons</taxon>
        <taxon>Gunneridae</taxon>
        <taxon>Pentapetalae</taxon>
        <taxon>rosids</taxon>
        <taxon>malvids</taxon>
        <taxon>Malvales</taxon>
        <taxon>Malvaceae</taxon>
        <taxon>Grewioideae</taxon>
        <taxon>Apeibeae</taxon>
        <taxon>Corchorus</taxon>
    </lineage>
</organism>
<dbReference type="EMBL" id="AWWV01008277">
    <property type="protein sequence ID" value="OMO91816.1"/>
    <property type="molecule type" value="Genomic_DNA"/>
</dbReference>
<dbReference type="InterPro" id="IPR032675">
    <property type="entry name" value="LRR_dom_sf"/>
</dbReference>
<dbReference type="Gramene" id="OMO91816">
    <property type="protein sequence ID" value="OMO91816"/>
    <property type="gene ID" value="CCACVL1_07002"/>
</dbReference>
<proteinExistence type="predicted"/>
<dbReference type="Gene3D" id="3.80.10.10">
    <property type="entry name" value="Ribonuclease Inhibitor"/>
    <property type="match status" value="1"/>
</dbReference>
<evidence type="ECO:0000259" key="1">
    <source>
        <dbReference type="Pfam" id="PF24758"/>
    </source>
</evidence>
<name>A0A1R3JAK0_COCAP</name>
<sequence length="255" mass="29103">MEVFVDSDASFKLQLQGRLVKTITSRINLCQCLREIQGFDQLVLLTHDKSVSIQSFRLVCMNNDDDHSIYKWINILAQRRVRQLHLEVASLTKTPFALPRYLITSHSLEVLGLDLNQGVLEIPSDVAFSRLKSLKLVDTQLSDQVLFQNFISCCPLLETLILQGCLFHDFEVLDISLRNLRKLVIDNGYCGGPFDQGLCKCDLKIACLNLVQFDLLGPLAKNIFWDKDPSFLQAAIIFAVSWEWNESDDEVLHEE</sequence>
<dbReference type="Proteomes" id="UP000188268">
    <property type="component" value="Unassembled WGS sequence"/>
</dbReference>
<evidence type="ECO:0000313" key="3">
    <source>
        <dbReference type="Proteomes" id="UP000188268"/>
    </source>
</evidence>
<dbReference type="PANTHER" id="PTHR31900:SF27">
    <property type="entry name" value="FBD DOMAIN-CONTAINING PROTEIN"/>
    <property type="match status" value="1"/>
</dbReference>
<dbReference type="OrthoDB" id="594804at2759"/>
<comment type="caution">
    <text evidence="2">The sequence shown here is derived from an EMBL/GenBank/DDBJ whole genome shotgun (WGS) entry which is preliminary data.</text>
</comment>
<keyword evidence="3" id="KW-1185">Reference proteome</keyword>
<dbReference type="InterPro" id="IPR055411">
    <property type="entry name" value="LRR_FXL15/At3g58940/PEG3-like"/>
</dbReference>
<gene>
    <name evidence="2" type="ORF">CCACVL1_07002</name>
</gene>